<keyword evidence="2" id="KW-0433">Leucine-rich repeat</keyword>
<evidence type="ECO:0000259" key="7">
    <source>
        <dbReference type="Pfam" id="PF18052"/>
    </source>
</evidence>
<accession>A0A6G1F0J3</accession>
<dbReference type="PANTHER" id="PTHR19338:SF0">
    <property type="entry name" value="MITOCHONDRIAL IMPORT INNER MEMBRANE TRANSLOCASE SUBUNIT TIM13"/>
    <property type="match status" value="1"/>
</dbReference>
<dbReference type="InterPro" id="IPR038005">
    <property type="entry name" value="RX-like_CC"/>
</dbReference>
<sequence length="211" mass="24233">MDVFLMHLTKTETEHDDQLRAWMMQIRDIAYIAEDCIQIYVRDLKPPESGFWASLRHLPVYIWTLPARHRLANKIRELKVRVHEVGERRLSYDVKVPEGVKPKPKPSPVTEDGNVNDRRDDFLRALEAKDDDQASAAASPSFSKAIEMLPSGLGSEAEAEIEAIRKKCVPNHVDSMKMLLRGLYACPYGTKRELEKLQNKLEERAADVPRR</sequence>
<evidence type="ECO:0000256" key="4">
    <source>
        <dbReference type="ARBA" id="ARBA00022741"/>
    </source>
</evidence>
<organism evidence="8 9">
    <name type="scientific">Oryza meyeriana var. granulata</name>
    <dbReference type="NCBI Taxonomy" id="110450"/>
    <lineage>
        <taxon>Eukaryota</taxon>
        <taxon>Viridiplantae</taxon>
        <taxon>Streptophyta</taxon>
        <taxon>Embryophyta</taxon>
        <taxon>Tracheophyta</taxon>
        <taxon>Spermatophyta</taxon>
        <taxon>Magnoliopsida</taxon>
        <taxon>Liliopsida</taxon>
        <taxon>Poales</taxon>
        <taxon>Poaceae</taxon>
        <taxon>BOP clade</taxon>
        <taxon>Oryzoideae</taxon>
        <taxon>Oryzeae</taxon>
        <taxon>Oryzinae</taxon>
        <taxon>Oryza</taxon>
        <taxon>Oryza meyeriana</taxon>
    </lineage>
</organism>
<dbReference type="GO" id="GO:0000166">
    <property type="term" value="F:nucleotide binding"/>
    <property type="evidence" value="ECO:0007669"/>
    <property type="project" value="UniProtKB-KW"/>
</dbReference>
<reference evidence="8 9" key="1">
    <citation type="submission" date="2019-11" db="EMBL/GenBank/DDBJ databases">
        <title>Whole genome sequence of Oryza granulata.</title>
        <authorList>
            <person name="Li W."/>
        </authorList>
    </citation>
    <scope>NUCLEOTIDE SEQUENCE [LARGE SCALE GENOMIC DNA]</scope>
    <source>
        <strain evidence="9">cv. Menghai</strain>
        <tissue evidence="8">Leaf</tissue>
    </source>
</reference>
<evidence type="ECO:0000256" key="5">
    <source>
        <dbReference type="ARBA" id="ARBA00022821"/>
    </source>
</evidence>
<dbReference type="GO" id="GO:0006952">
    <property type="term" value="P:defense response"/>
    <property type="evidence" value="ECO:0007669"/>
    <property type="project" value="UniProtKB-KW"/>
</dbReference>
<gene>
    <name evidence="8" type="ORF">E2562_032285</name>
</gene>
<name>A0A6G1F0J3_9ORYZ</name>
<comment type="caution">
    <text evidence="8">The sequence shown here is derived from an EMBL/GenBank/DDBJ whole genome shotgun (WGS) entry which is preliminary data.</text>
</comment>
<dbReference type="Proteomes" id="UP000479710">
    <property type="component" value="Unassembled WGS sequence"/>
</dbReference>
<keyword evidence="4" id="KW-0547">Nucleotide-binding</keyword>
<dbReference type="Gene3D" id="1.20.5.4130">
    <property type="match status" value="1"/>
</dbReference>
<feature type="domain" description="Disease resistance N-terminal" evidence="7">
    <location>
        <begin position="1"/>
        <end position="42"/>
    </location>
</feature>
<dbReference type="OrthoDB" id="10589165at2759"/>
<dbReference type="Pfam" id="PF18052">
    <property type="entry name" value="Rx_N"/>
    <property type="match status" value="1"/>
</dbReference>
<dbReference type="EMBL" id="SPHZ02000002">
    <property type="protein sequence ID" value="KAF0930404.1"/>
    <property type="molecule type" value="Genomic_DNA"/>
</dbReference>
<dbReference type="InterPro" id="IPR041118">
    <property type="entry name" value="Rx_N"/>
</dbReference>
<keyword evidence="5" id="KW-0611">Plant defense</keyword>
<evidence type="ECO:0000313" key="9">
    <source>
        <dbReference type="Proteomes" id="UP000479710"/>
    </source>
</evidence>
<dbReference type="AlphaFoldDB" id="A0A6G1F0J3"/>
<keyword evidence="9" id="KW-1185">Reference proteome</keyword>
<protein>
    <recommendedName>
        <fullName evidence="7">Disease resistance N-terminal domain-containing protein</fullName>
    </recommendedName>
</protein>
<evidence type="ECO:0000256" key="3">
    <source>
        <dbReference type="ARBA" id="ARBA00022737"/>
    </source>
</evidence>
<dbReference type="PANTHER" id="PTHR19338">
    <property type="entry name" value="TRANSLOCASE OF INNER MITOCHONDRIAL MEMBRANE 13 HOMOLOG"/>
    <property type="match status" value="1"/>
</dbReference>
<feature type="region of interest" description="Disordered" evidence="6">
    <location>
        <begin position="96"/>
        <end position="116"/>
    </location>
</feature>
<comment type="similarity">
    <text evidence="1">Belongs to the disease resistance NB-LRR family.</text>
</comment>
<dbReference type="CDD" id="cd14798">
    <property type="entry name" value="RX-CC_like"/>
    <property type="match status" value="1"/>
</dbReference>
<keyword evidence="3" id="KW-0677">Repeat</keyword>
<evidence type="ECO:0000256" key="6">
    <source>
        <dbReference type="SAM" id="MobiDB-lite"/>
    </source>
</evidence>
<evidence type="ECO:0000256" key="2">
    <source>
        <dbReference type="ARBA" id="ARBA00022614"/>
    </source>
</evidence>
<evidence type="ECO:0000313" key="8">
    <source>
        <dbReference type="EMBL" id="KAF0930404.1"/>
    </source>
</evidence>
<evidence type="ECO:0000256" key="1">
    <source>
        <dbReference type="ARBA" id="ARBA00008894"/>
    </source>
</evidence>
<proteinExistence type="inferred from homology"/>